<dbReference type="OrthoDB" id="8703192at2"/>
<accession>A0A1K2HPW4</accession>
<keyword evidence="1" id="KW-0812">Transmembrane</keyword>
<feature type="transmembrane region" description="Helical" evidence="1">
    <location>
        <begin position="23"/>
        <end position="42"/>
    </location>
</feature>
<proteinExistence type="predicted"/>
<dbReference type="AlphaFoldDB" id="A0A1K2HPW4"/>
<dbReference type="EMBL" id="FPKR01000013">
    <property type="protein sequence ID" value="SFZ78799.1"/>
    <property type="molecule type" value="Genomic_DNA"/>
</dbReference>
<evidence type="ECO:0000313" key="2">
    <source>
        <dbReference type="EMBL" id="SFZ78799.1"/>
    </source>
</evidence>
<reference evidence="2 3" key="1">
    <citation type="submission" date="2016-11" db="EMBL/GenBank/DDBJ databases">
        <authorList>
            <person name="Jaros S."/>
            <person name="Januszkiewicz K."/>
            <person name="Wedrychowicz H."/>
        </authorList>
    </citation>
    <scope>NUCLEOTIDE SEQUENCE [LARGE SCALE GENOMIC DNA]</scope>
    <source>
        <strain evidence="2 3">DSM 18899</strain>
    </source>
</reference>
<keyword evidence="3" id="KW-1185">Reference proteome</keyword>
<organism evidence="2 3">
    <name type="scientific">Chitinimonas taiwanensis DSM 18899</name>
    <dbReference type="NCBI Taxonomy" id="1121279"/>
    <lineage>
        <taxon>Bacteria</taxon>
        <taxon>Pseudomonadati</taxon>
        <taxon>Pseudomonadota</taxon>
        <taxon>Betaproteobacteria</taxon>
        <taxon>Neisseriales</taxon>
        <taxon>Chitinibacteraceae</taxon>
        <taxon>Chitinimonas</taxon>
    </lineage>
</organism>
<evidence type="ECO:0000313" key="3">
    <source>
        <dbReference type="Proteomes" id="UP000186513"/>
    </source>
</evidence>
<dbReference type="Proteomes" id="UP000186513">
    <property type="component" value="Unassembled WGS sequence"/>
</dbReference>
<evidence type="ECO:0008006" key="4">
    <source>
        <dbReference type="Google" id="ProtNLM"/>
    </source>
</evidence>
<dbReference type="RefSeq" id="WP_072429680.1">
    <property type="nucleotide sequence ID" value="NZ_FPKR01000013.1"/>
</dbReference>
<protein>
    <recommendedName>
        <fullName evidence="4">Fimbrial assembly protein (PilN)</fullName>
    </recommendedName>
</protein>
<dbReference type="STRING" id="1121279.SAMN02745887_03194"/>
<keyword evidence="1" id="KW-0472">Membrane</keyword>
<gene>
    <name evidence="2" type="ORF">SAMN02745887_03194</name>
</gene>
<keyword evidence="1" id="KW-1133">Transmembrane helix</keyword>
<evidence type="ECO:0000256" key="1">
    <source>
        <dbReference type="SAM" id="Phobius"/>
    </source>
</evidence>
<sequence>MKAIRIDFAPQPTPWQALYTVRFWLPAVLALLAIGVAGQRLWESQQRSAVLEHSLQAQVQQAFLAGGQRVQAVQRLPAKQVQAANQAIRQLNLPWAAWFAAFEQAARPEVALLTILPNAQTRMLAVSAEASDLRSMLAYLDALRASGFFRDVQLRQHRSDEQAPGGRVQFEFLAIPREVQP</sequence>
<name>A0A1K2HPW4_9NEIS</name>